<evidence type="ECO:0000313" key="2">
    <source>
        <dbReference type="Proteomes" id="UP000447873"/>
    </source>
</evidence>
<organism evidence="1 2">
    <name type="scientific">Venturia inaequalis</name>
    <name type="common">Apple scab fungus</name>
    <dbReference type="NCBI Taxonomy" id="5025"/>
    <lineage>
        <taxon>Eukaryota</taxon>
        <taxon>Fungi</taxon>
        <taxon>Dikarya</taxon>
        <taxon>Ascomycota</taxon>
        <taxon>Pezizomycotina</taxon>
        <taxon>Dothideomycetes</taxon>
        <taxon>Pleosporomycetidae</taxon>
        <taxon>Venturiales</taxon>
        <taxon>Venturiaceae</taxon>
        <taxon>Venturia</taxon>
    </lineage>
</organism>
<gene>
    <name evidence="1" type="ORF">EG328_008271</name>
</gene>
<reference evidence="1 2" key="1">
    <citation type="submission" date="2018-12" db="EMBL/GenBank/DDBJ databases">
        <title>Venturia inaequalis Genome Resource.</title>
        <authorList>
            <person name="Lichtner F.J."/>
        </authorList>
    </citation>
    <scope>NUCLEOTIDE SEQUENCE [LARGE SCALE GENOMIC DNA]</scope>
    <source>
        <strain evidence="1 2">120213</strain>
    </source>
</reference>
<comment type="caution">
    <text evidence="1">The sequence shown here is derived from an EMBL/GenBank/DDBJ whole genome shotgun (WGS) entry which is preliminary data.</text>
</comment>
<name>A0A8H3UBC0_VENIN</name>
<proteinExistence type="predicted"/>
<dbReference type="AlphaFoldDB" id="A0A8H3UBC0"/>
<protein>
    <submittedName>
        <fullName evidence="1">Uncharacterized protein</fullName>
    </submittedName>
</protein>
<sequence>MANGGRMTMSEATGVISSSPRSIAQNFLSMPFDIINQIYKLVAEETPSICQYSTGMTPRECRTLHALSLVNKQIRSEFNEILVKVNGPAIKYRENVNVWAYYQYSMRIHTIEQYDQISGHLHDGNIITNKPYVLDVDIGWEADYNCIRHILLRLRNDFSNHSKLIGVSIKFEVFGMKPNWEYAPGLIEGHWNFSRKENGAWKGSFWKVTRDSQWTPPLELPTVMSTEDAAMSYLEASTADTVTHENSAIMPKKGATQSQHGIFNFPGLPAELRLKIYGYIAAGTFFRRRHQNLPPETMSDFQKRYPILFLNKQTKAEFLVGTQTLNPGSGALPADRLNPAITPVQYYTYLDKNIHEQNENIRPNEMVSCSLENPYLYNIGHIEIFINTDGMDTERVGFFLWDINTAWHSRMQRLYPHPTGVSCTCHDFDEMNITYAKVEDRVVGIQHAKYNIVLDRDSGIWRTTLVRMVRDEDGDIEEIKEVKEAYSWKLDQYLPENERERVLQKAREKKLRAEKDDK</sequence>
<evidence type="ECO:0000313" key="1">
    <source>
        <dbReference type="EMBL" id="KAE9967351.1"/>
    </source>
</evidence>
<dbReference type="Proteomes" id="UP000447873">
    <property type="component" value="Unassembled WGS sequence"/>
</dbReference>
<accession>A0A8H3UBC0</accession>
<dbReference type="EMBL" id="WNWS01000462">
    <property type="protein sequence ID" value="KAE9967351.1"/>
    <property type="molecule type" value="Genomic_DNA"/>
</dbReference>